<evidence type="ECO:0000313" key="5">
    <source>
        <dbReference type="Proteomes" id="UP000789759"/>
    </source>
</evidence>
<gene>
    <name evidence="4" type="ORF">CPELLU_LOCUS8635</name>
</gene>
<keyword evidence="2" id="KW-0479">Metal-binding</keyword>
<sequence>MATLTEVISSLALMIAQIPMYIGQEPPIEYYNKFMQIFQYGNILSVVGLAEAFIPPNLFQNNADNQINTPILFLGWLEDKYREVMIGTSQASMKVLINEKFSPLDIPDSYKQRIHTFTHSIADADCLSILYNHLSENLELRVRITAPAIKDTFFTNLRNCWLESNRSRKNFIKDELYARLGHANYNLRKEPFGQVREVNTRVITRASTSGAKKVYATKKPQKFTKVTYKCSNCGKIGHRKNKCPKLSKKLKKVNYNYQSKPENSDQEDEPIEGDIAKKYQKIFQPFIEAVNKENNMDFKYVPLPDISEKLSHASFINNSITSVKDTEYHSLNHTIKINFLNIKEPNDVATISCKIGDLIIPHAILDTGANDSLFTDNIPEYLEIKIDTKNVYKLTGVVGDSQSIGTLYNIPISIDSRNDSITVSEKEISVIPTKKDRNGNDISIMILGTKWQHYIRWDPIVKGEFIAIHNGKTITIPLSTCKESCNVFNTEKLQASEKDSKSHDSENRLMTCFAIKKMRKL</sequence>
<evidence type="ECO:0000313" key="4">
    <source>
        <dbReference type="EMBL" id="CAG8636246.1"/>
    </source>
</evidence>
<dbReference type="GO" id="GO:0008270">
    <property type="term" value="F:zinc ion binding"/>
    <property type="evidence" value="ECO:0007669"/>
    <property type="project" value="UniProtKB-KW"/>
</dbReference>
<evidence type="ECO:0000256" key="1">
    <source>
        <dbReference type="ARBA" id="ARBA00022750"/>
    </source>
</evidence>
<organism evidence="4 5">
    <name type="scientific">Cetraspora pellucida</name>
    <dbReference type="NCBI Taxonomy" id="1433469"/>
    <lineage>
        <taxon>Eukaryota</taxon>
        <taxon>Fungi</taxon>
        <taxon>Fungi incertae sedis</taxon>
        <taxon>Mucoromycota</taxon>
        <taxon>Glomeromycotina</taxon>
        <taxon>Glomeromycetes</taxon>
        <taxon>Diversisporales</taxon>
        <taxon>Gigasporaceae</taxon>
        <taxon>Cetraspora</taxon>
    </lineage>
</organism>
<dbReference type="SUPFAM" id="SSF57756">
    <property type="entry name" value="Retrovirus zinc finger-like domains"/>
    <property type="match status" value="1"/>
</dbReference>
<comment type="caution">
    <text evidence="4">The sequence shown here is derived from an EMBL/GenBank/DDBJ whole genome shotgun (WGS) entry which is preliminary data.</text>
</comment>
<dbReference type="Gene3D" id="2.40.70.10">
    <property type="entry name" value="Acid Proteases"/>
    <property type="match status" value="1"/>
</dbReference>
<keyword evidence="1" id="KW-0064">Aspartyl protease</keyword>
<keyword evidence="2" id="KW-0863">Zinc-finger</keyword>
<dbReference type="InterPro" id="IPR021109">
    <property type="entry name" value="Peptidase_aspartic_dom_sf"/>
</dbReference>
<dbReference type="GO" id="GO:0004190">
    <property type="term" value="F:aspartic-type endopeptidase activity"/>
    <property type="evidence" value="ECO:0007669"/>
    <property type="project" value="UniProtKB-KW"/>
</dbReference>
<dbReference type="InterPro" id="IPR001969">
    <property type="entry name" value="Aspartic_peptidase_AS"/>
</dbReference>
<feature type="domain" description="CCHC-type" evidence="3">
    <location>
        <begin position="229"/>
        <end position="245"/>
    </location>
</feature>
<dbReference type="AlphaFoldDB" id="A0A9N9GUX0"/>
<dbReference type="GO" id="GO:0003676">
    <property type="term" value="F:nucleic acid binding"/>
    <property type="evidence" value="ECO:0007669"/>
    <property type="project" value="InterPro"/>
</dbReference>
<dbReference type="Proteomes" id="UP000789759">
    <property type="component" value="Unassembled WGS sequence"/>
</dbReference>
<keyword evidence="2" id="KW-0862">Zinc</keyword>
<keyword evidence="1" id="KW-0645">Protease</keyword>
<dbReference type="InterPro" id="IPR036875">
    <property type="entry name" value="Znf_CCHC_sf"/>
</dbReference>
<keyword evidence="5" id="KW-1185">Reference proteome</keyword>
<proteinExistence type="predicted"/>
<dbReference type="OrthoDB" id="2430591at2759"/>
<protein>
    <submittedName>
        <fullName evidence="4">21356_t:CDS:1</fullName>
    </submittedName>
</protein>
<dbReference type="PROSITE" id="PS00141">
    <property type="entry name" value="ASP_PROTEASE"/>
    <property type="match status" value="1"/>
</dbReference>
<evidence type="ECO:0000259" key="3">
    <source>
        <dbReference type="PROSITE" id="PS50158"/>
    </source>
</evidence>
<dbReference type="SMART" id="SM00343">
    <property type="entry name" value="ZnF_C2HC"/>
    <property type="match status" value="1"/>
</dbReference>
<evidence type="ECO:0000256" key="2">
    <source>
        <dbReference type="PROSITE-ProRule" id="PRU00047"/>
    </source>
</evidence>
<dbReference type="InterPro" id="IPR001878">
    <property type="entry name" value="Znf_CCHC"/>
</dbReference>
<dbReference type="PROSITE" id="PS50158">
    <property type="entry name" value="ZF_CCHC"/>
    <property type="match status" value="1"/>
</dbReference>
<dbReference type="GO" id="GO:0006508">
    <property type="term" value="P:proteolysis"/>
    <property type="evidence" value="ECO:0007669"/>
    <property type="project" value="InterPro"/>
</dbReference>
<dbReference type="EMBL" id="CAJVQA010006209">
    <property type="protein sequence ID" value="CAG8636246.1"/>
    <property type="molecule type" value="Genomic_DNA"/>
</dbReference>
<keyword evidence="1" id="KW-0378">Hydrolase</keyword>
<name>A0A9N9GUX0_9GLOM</name>
<accession>A0A9N9GUX0</accession>
<reference evidence="4" key="1">
    <citation type="submission" date="2021-06" db="EMBL/GenBank/DDBJ databases">
        <authorList>
            <person name="Kallberg Y."/>
            <person name="Tangrot J."/>
            <person name="Rosling A."/>
        </authorList>
    </citation>
    <scope>NUCLEOTIDE SEQUENCE</scope>
    <source>
        <strain evidence="4">FL966</strain>
    </source>
</reference>